<protein>
    <submittedName>
        <fullName evidence="2">Uncharacterized protein</fullName>
    </submittedName>
</protein>
<evidence type="ECO:0000256" key="1">
    <source>
        <dbReference type="SAM" id="Phobius"/>
    </source>
</evidence>
<proteinExistence type="predicted"/>
<feature type="transmembrane region" description="Helical" evidence="1">
    <location>
        <begin position="21"/>
        <end position="40"/>
    </location>
</feature>
<feature type="transmembrane region" description="Helical" evidence="1">
    <location>
        <begin position="52"/>
        <end position="75"/>
    </location>
</feature>
<feature type="transmembrane region" description="Helical" evidence="1">
    <location>
        <begin position="243"/>
        <end position="268"/>
    </location>
</feature>
<evidence type="ECO:0000313" key="3">
    <source>
        <dbReference type="Proteomes" id="UP000199706"/>
    </source>
</evidence>
<organism evidence="2 3">
    <name type="scientific">Paraburkholderia phenazinium</name>
    <dbReference type="NCBI Taxonomy" id="60549"/>
    <lineage>
        <taxon>Bacteria</taxon>
        <taxon>Pseudomonadati</taxon>
        <taxon>Pseudomonadota</taxon>
        <taxon>Betaproteobacteria</taxon>
        <taxon>Burkholderiales</taxon>
        <taxon>Burkholderiaceae</taxon>
        <taxon>Paraburkholderia</taxon>
    </lineage>
</organism>
<dbReference type="AlphaFoldDB" id="A0A1G7RCS6"/>
<accession>A0A1G7RCS6</accession>
<dbReference type="Proteomes" id="UP000199706">
    <property type="component" value="Unassembled WGS sequence"/>
</dbReference>
<name>A0A1G7RCS6_9BURK</name>
<keyword evidence="1" id="KW-1133">Transmembrane helix</keyword>
<keyword evidence="1" id="KW-0812">Transmembrane</keyword>
<keyword evidence="1" id="KW-0472">Membrane</keyword>
<feature type="transmembrane region" description="Helical" evidence="1">
    <location>
        <begin position="217"/>
        <end position="237"/>
    </location>
</feature>
<gene>
    <name evidence="2" type="ORF">SAMN05216466_10258</name>
</gene>
<dbReference type="EMBL" id="FNCJ01000002">
    <property type="protein sequence ID" value="SDG08542.1"/>
    <property type="molecule type" value="Genomic_DNA"/>
</dbReference>
<evidence type="ECO:0000313" key="2">
    <source>
        <dbReference type="EMBL" id="SDG08542.1"/>
    </source>
</evidence>
<reference evidence="2 3" key="1">
    <citation type="submission" date="2016-10" db="EMBL/GenBank/DDBJ databases">
        <authorList>
            <person name="de Groot N.N."/>
        </authorList>
    </citation>
    <scope>NUCLEOTIDE SEQUENCE [LARGE SCALE GENOMIC DNA]</scope>
    <source>
        <strain evidence="2 3">LMG 2247</strain>
    </source>
</reference>
<sequence length="279" mass="31494">MPSITDYKNAISRACYRLSHPEVPAAFLAIVGGSCALTSITCTSTNSIAGWIGYIFISSIIGFSFSLMLYCLVYFPKASNPEPDSNDLYHFTSKKGAESILESGLIRGRADGRVYLVARREHSNYGVLSSNEEKRCFVLVNGAHNSSDVSLIQGGRYTYDGWKHRNGEWRTIKYGDIAISNPRSLMEQRNFIEVDWVFVEHTGCLHALSALRYRGRIFAMQPFIWMPSLVVSLLIGIRIDGPIGKFIFLTTIIISALFLSIFILWFLLQYKIDNYARKK</sequence>